<dbReference type="PIRSF" id="PIRSF006483">
    <property type="entry name" value="Membrane_protein_YitT"/>
    <property type="match status" value="1"/>
</dbReference>
<dbReference type="GO" id="GO:0005886">
    <property type="term" value="C:plasma membrane"/>
    <property type="evidence" value="ECO:0007669"/>
    <property type="project" value="UniProtKB-SubCell"/>
</dbReference>
<dbReference type="Pfam" id="PF10035">
    <property type="entry name" value="DUF2179"/>
    <property type="match status" value="1"/>
</dbReference>
<dbReference type="OrthoDB" id="1758221at2"/>
<feature type="transmembrane region" description="Helical" evidence="6">
    <location>
        <begin position="75"/>
        <end position="91"/>
    </location>
</feature>
<feature type="transmembrane region" description="Helical" evidence="6">
    <location>
        <begin position="45"/>
        <end position="68"/>
    </location>
</feature>
<protein>
    <recommendedName>
        <fullName evidence="7">DUF2179 domain-containing protein</fullName>
    </recommendedName>
</protein>
<dbReference type="CDD" id="cd16380">
    <property type="entry name" value="YitT_C"/>
    <property type="match status" value="1"/>
</dbReference>
<dbReference type="InterPro" id="IPR015867">
    <property type="entry name" value="N-reg_PII/ATP_PRibTrfase_C"/>
</dbReference>
<dbReference type="Gene3D" id="3.30.70.120">
    <property type="match status" value="1"/>
</dbReference>
<proteinExistence type="predicted"/>
<evidence type="ECO:0000313" key="9">
    <source>
        <dbReference type="Proteomes" id="UP000243739"/>
    </source>
</evidence>
<dbReference type="InterPro" id="IPR051461">
    <property type="entry name" value="UPF0750_membrane"/>
</dbReference>
<dbReference type="Pfam" id="PF02588">
    <property type="entry name" value="YitT_membrane"/>
    <property type="match status" value="1"/>
</dbReference>
<feature type="transmembrane region" description="Helical" evidence="6">
    <location>
        <begin position="7"/>
        <end position="25"/>
    </location>
</feature>
<evidence type="ECO:0000313" key="8">
    <source>
        <dbReference type="EMBL" id="OEF99018.1"/>
    </source>
</evidence>
<comment type="subcellular location">
    <subcellularLocation>
        <location evidence="1">Cell membrane</location>
        <topology evidence="1">Multi-pass membrane protein</topology>
    </subcellularLocation>
</comment>
<evidence type="ECO:0000259" key="7">
    <source>
        <dbReference type="Pfam" id="PF10035"/>
    </source>
</evidence>
<dbReference type="PANTHER" id="PTHR33545:SF10">
    <property type="entry name" value="UPF0750 MEMBRANE PROTEIN YPJC"/>
    <property type="match status" value="1"/>
</dbReference>
<evidence type="ECO:0000256" key="6">
    <source>
        <dbReference type="SAM" id="Phobius"/>
    </source>
</evidence>
<dbReference type="EMBL" id="MIJF01000036">
    <property type="protein sequence ID" value="OEF99018.1"/>
    <property type="molecule type" value="Genomic_DNA"/>
</dbReference>
<evidence type="ECO:0000256" key="5">
    <source>
        <dbReference type="ARBA" id="ARBA00023136"/>
    </source>
</evidence>
<reference evidence="8 9" key="1">
    <citation type="submission" date="2016-09" db="EMBL/GenBank/DDBJ databases">
        <title>Draft genome sequence for the type strain of Vulcanibacillus modesticaldus BR, a strictly anaerobic, moderately thermophilic, and nitrate-reducing bacterium from deep sea-hydrothermal vents of the Mid-Atlantic Ridge.</title>
        <authorList>
            <person name="Abin C.A."/>
            <person name="Hollibaugh J.T."/>
        </authorList>
    </citation>
    <scope>NUCLEOTIDE SEQUENCE [LARGE SCALE GENOMIC DNA]</scope>
    <source>
        <strain evidence="8 9">BR</strain>
    </source>
</reference>
<keyword evidence="3 6" id="KW-0812">Transmembrane</keyword>
<dbReference type="InterPro" id="IPR003740">
    <property type="entry name" value="YitT"/>
</dbReference>
<evidence type="ECO:0000256" key="1">
    <source>
        <dbReference type="ARBA" id="ARBA00004651"/>
    </source>
</evidence>
<keyword evidence="2" id="KW-1003">Cell membrane</keyword>
<feature type="domain" description="DUF2179" evidence="7">
    <location>
        <begin position="216"/>
        <end position="270"/>
    </location>
</feature>
<dbReference type="Proteomes" id="UP000243739">
    <property type="component" value="Unassembled WGS sequence"/>
</dbReference>
<dbReference type="RefSeq" id="WP_069657101.1">
    <property type="nucleotide sequence ID" value="NZ_MIJF01000036.1"/>
</dbReference>
<feature type="transmembrane region" description="Helical" evidence="6">
    <location>
        <begin position="141"/>
        <end position="163"/>
    </location>
</feature>
<keyword evidence="4 6" id="KW-1133">Transmembrane helix</keyword>
<keyword evidence="9" id="KW-1185">Reference proteome</keyword>
<feature type="transmembrane region" description="Helical" evidence="6">
    <location>
        <begin position="103"/>
        <end position="121"/>
    </location>
</feature>
<accession>A0A1D2YTJ4</accession>
<evidence type="ECO:0000256" key="4">
    <source>
        <dbReference type="ARBA" id="ARBA00022989"/>
    </source>
</evidence>
<dbReference type="PANTHER" id="PTHR33545">
    <property type="entry name" value="UPF0750 MEMBRANE PROTEIN YITT-RELATED"/>
    <property type="match status" value="1"/>
</dbReference>
<gene>
    <name evidence="8" type="ORF">BHF71_10180</name>
</gene>
<evidence type="ECO:0000256" key="2">
    <source>
        <dbReference type="ARBA" id="ARBA00022475"/>
    </source>
</evidence>
<sequence>MKNHLKNAVLIALGAFIFAFGLNYFTIANKLSEGGFTGIALLLNYIFGLSPSIMILLLNIPLFIIGWIKLGRNSMIYTIYGTLLVSLFLWLTEDFQLPLNDLLLAALFAGVSIGVGLGIIFRSGGTTGGVDIIARLAFKYFGISMGRTMFSFDAVVISLSAIYIGIEKAMYTLVAVFVGARVIDFVQEGAYAAKAATIISDHAPEIASKIMKEMDRGATLLKGKGGYTGSEKEVLYCVVSRNELTRLKSIVHSIDKRAFVVVNDVHDVLGEGFEKD</sequence>
<comment type="caution">
    <text evidence="8">The sequence shown here is derived from an EMBL/GenBank/DDBJ whole genome shotgun (WGS) entry which is preliminary data.</text>
</comment>
<dbReference type="AlphaFoldDB" id="A0A1D2YTJ4"/>
<name>A0A1D2YTJ4_9BACI</name>
<evidence type="ECO:0000256" key="3">
    <source>
        <dbReference type="ARBA" id="ARBA00022692"/>
    </source>
</evidence>
<dbReference type="InterPro" id="IPR019264">
    <property type="entry name" value="DUF2179"/>
</dbReference>
<keyword evidence="5 6" id="KW-0472">Membrane</keyword>
<organism evidence="8 9">
    <name type="scientific">Vulcanibacillus modesticaldus</name>
    <dbReference type="NCBI Taxonomy" id="337097"/>
    <lineage>
        <taxon>Bacteria</taxon>
        <taxon>Bacillati</taxon>
        <taxon>Bacillota</taxon>
        <taxon>Bacilli</taxon>
        <taxon>Bacillales</taxon>
        <taxon>Bacillaceae</taxon>
        <taxon>Vulcanibacillus</taxon>
    </lineage>
</organism>